<accession>A0ABX0MG84</accession>
<feature type="transmembrane region" description="Helical" evidence="2">
    <location>
        <begin position="172"/>
        <end position="190"/>
    </location>
</feature>
<evidence type="ECO:0000256" key="1">
    <source>
        <dbReference type="SAM" id="MobiDB-lite"/>
    </source>
</evidence>
<feature type="transmembrane region" description="Helical" evidence="2">
    <location>
        <begin position="516"/>
        <end position="536"/>
    </location>
</feature>
<feature type="transmembrane region" description="Helical" evidence="2">
    <location>
        <begin position="416"/>
        <end position="434"/>
    </location>
</feature>
<dbReference type="Pfam" id="PF13687">
    <property type="entry name" value="DUF4153"/>
    <property type="match status" value="1"/>
</dbReference>
<keyword evidence="4" id="KW-1185">Reference proteome</keyword>
<feature type="compositionally biased region" description="Basic and acidic residues" evidence="1">
    <location>
        <begin position="75"/>
        <end position="92"/>
    </location>
</feature>
<gene>
    <name evidence="3" type="ORF">F1609_22390</name>
</gene>
<dbReference type="InterPro" id="IPR025291">
    <property type="entry name" value="DUF4153"/>
</dbReference>
<comment type="caution">
    <text evidence="3">The sequence shown here is derived from an EMBL/GenBank/DDBJ whole genome shotgun (WGS) entry which is preliminary data.</text>
</comment>
<reference evidence="3 4" key="1">
    <citation type="submission" date="2019-09" db="EMBL/GenBank/DDBJ databases">
        <title>Taxonomy of Antarctic Massilia spp.: description of Massilia rubra sp. nov., Massilia aquatica sp. nov., Massilia mucilaginosa sp. nov., Massilia frigida sp. nov. isolated from streams, lakes and regoliths.</title>
        <authorList>
            <person name="Holochova P."/>
            <person name="Sedlacek I."/>
            <person name="Kralova S."/>
            <person name="Maslanova I."/>
            <person name="Busse H.-J."/>
            <person name="Stankova E."/>
            <person name="Vrbovska V."/>
            <person name="Kovarovic V."/>
            <person name="Bartak M."/>
            <person name="Svec P."/>
            <person name="Pantucek R."/>
        </authorList>
    </citation>
    <scope>NUCLEOTIDE SEQUENCE [LARGE SCALE GENOMIC DNA]</scope>
    <source>
        <strain evidence="3 4">CCM 8693</strain>
    </source>
</reference>
<proteinExistence type="predicted"/>
<name>A0ABX0MG84_9BURK</name>
<organism evidence="3 4">
    <name type="scientific">Massilia aquatica</name>
    <dbReference type="NCBI Taxonomy" id="2609000"/>
    <lineage>
        <taxon>Bacteria</taxon>
        <taxon>Pseudomonadati</taxon>
        <taxon>Pseudomonadota</taxon>
        <taxon>Betaproteobacteria</taxon>
        <taxon>Burkholderiales</taxon>
        <taxon>Oxalobacteraceae</taxon>
        <taxon>Telluria group</taxon>
        <taxon>Massilia</taxon>
    </lineage>
</organism>
<protein>
    <submittedName>
        <fullName evidence="3">DUF4153 domain-containing protein</fullName>
    </submittedName>
</protein>
<feature type="region of interest" description="Disordered" evidence="1">
    <location>
        <begin position="14"/>
        <end position="40"/>
    </location>
</feature>
<feature type="compositionally biased region" description="Basic and acidic residues" evidence="1">
    <location>
        <begin position="102"/>
        <end position="114"/>
    </location>
</feature>
<dbReference type="EMBL" id="VVIW01000015">
    <property type="protein sequence ID" value="NHZ42901.1"/>
    <property type="molecule type" value="Genomic_DNA"/>
</dbReference>
<keyword evidence="2" id="KW-0472">Membrane</keyword>
<feature type="transmembrane region" description="Helical" evidence="2">
    <location>
        <begin position="227"/>
        <end position="247"/>
    </location>
</feature>
<sequence length="759" mass="84191">MQHPDHLERFRRRQLLQRDRTGQLRTGLDQSRIPRSDPLRRSVERHLRRVLRGVRAEHRLYRRDHRIVQGGCAHDLGHRERRQDRRGQTEHERRRRRHRHPDRPGRPVRHERPAGRRRRTGRLVPQAQVSNTQPAAPRPSRRRRRLTTHHRRPAIMLTSPAVTVPETSKPVGLARAAIGLMQGLFLYLLFKHDYLFASHIRLSALLVGALVPVLAISSLGHVRPRLIALWCALAASILAGIGWHATWRETPALDGAAPLLYWPAMLPLVFFFCVVIFFIGHSLVLAAAQDRRRLASYATHFDIAWKLFIQLLFSAFFTSALQLAMWLGAILFELVKISFLSELMKSPLFVLPLLCCGFACALHLTDVRPAIVHGIRNLLLVLMSWLLPVATLLIGGFALCLPFTGLDALWATRNATVALLAADGLLVLLINAAWQNGSVADSVARLVRLAARVACVLLLPLTAIATYALALRVGGHGWTSDRIFAAAALLVASFYAFGYLWAALDKGGWLRRVAPVNLAAAYAAIAVLTALLSPLADPDRIAVNSQLARLERGVVSPDKFDYYFLKSESKRYGAAALLRLKEGKTGPNAALIAARAKTALETPDSGRRFVEQHTVKPVDQLNVWPAAARLPDSFPLSVWKRTDDVPDCLTQASGRCDVFAIDFDADGKNELLFIGDKSYTSPTVFTESAPGKWTIMGRLQGMARCSQFVERLKKGDYKLVAPRTRQIEIAGMTVQLNLAGAGSAASCNQFSDGDPTSGD</sequence>
<keyword evidence="2" id="KW-0812">Transmembrane</keyword>
<feature type="region of interest" description="Disordered" evidence="1">
    <location>
        <begin position="72"/>
        <end position="154"/>
    </location>
</feature>
<evidence type="ECO:0000256" key="2">
    <source>
        <dbReference type="SAM" id="Phobius"/>
    </source>
</evidence>
<evidence type="ECO:0000313" key="4">
    <source>
        <dbReference type="Proteomes" id="UP000819052"/>
    </source>
</evidence>
<feature type="transmembrane region" description="Helical" evidence="2">
    <location>
        <begin position="259"/>
        <end position="286"/>
    </location>
</feature>
<feature type="transmembrane region" description="Helical" evidence="2">
    <location>
        <begin position="307"/>
        <end position="328"/>
    </location>
</feature>
<feature type="transmembrane region" description="Helical" evidence="2">
    <location>
        <begin position="377"/>
        <end position="404"/>
    </location>
</feature>
<keyword evidence="2" id="KW-1133">Transmembrane helix</keyword>
<evidence type="ECO:0000313" key="3">
    <source>
        <dbReference type="EMBL" id="NHZ42901.1"/>
    </source>
</evidence>
<dbReference type="Proteomes" id="UP000819052">
    <property type="component" value="Unassembled WGS sequence"/>
</dbReference>
<feature type="transmembrane region" description="Helical" evidence="2">
    <location>
        <begin position="348"/>
        <end position="365"/>
    </location>
</feature>
<feature type="transmembrane region" description="Helical" evidence="2">
    <location>
        <begin position="483"/>
        <end position="504"/>
    </location>
</feature>
<feature type="transmembrane region" description="Helical" evidence="2">
    <location>
        <begin position="446"/>
        <end position="471"/>
    </location>
</feature>
<feature type="transmembrane region" description="Helical" evidence="2">
    <location>
        <begin position="196"/>
        <end position="215"/>
    </location>
</feature>
<feature type="compositionally biased region" description="Basic residues" evidence="1">
    <location>
        <begin position="139"/>
        <end position="153"/>
    </location>
</feature>